<feature type="transmembrane region" description="Helical" evidence="1">
    <location>
        <begin position="211"/>
        <end position="231"/>
    </location>
</feature>
<dbReference type="Pfam" id="PF06772">
    <property type="entry name" value="LtrA"/>
    <property type="match status" value="1"/>
</dbReference>
<name>A0A6J4JEC5_9MICC</name>
<feature type="transmembrane region" description="Helical" evidence="1">
    <location>
        <begin position="82"/>
        <end position="106"/>
    </location>
</feature>
<reference evidence="2" key="1">
    <citation type="submission" date="2020-02" db="EMBL/GenBank/DDBJ databases">
        <authorList>
            <person name="Meier V. D."/>
        </authorList>
    </citation>
    <scope>NUCLEOTIDE SEQUENCE</scope>
    <source>
        <strain evidence="2">AVDCRST_MAG83</strain>
    </source>
</reference>
<dbReference type="AlphaFoldDB" id="A0A6J4JEC5"/>
<gene>
    <name evidence="2" type="ORF">AVDCRST_MAG83-3692</name>
</gene>
<sequence>MSSPTSRPSLMRSRSNAEPHRVSFVELFFDLVFVFAITQISHGLIEHPDGGTFTRTLVLTMAMWWVWVYTTWSMNWLNPERSLIRVVLITAMLVVLLMSSAIPEAFDEGQGLIFALGYVGLQLGRAVLMVAAVRHHDAALSLSYTRTSIWFAMSAVFWILGGLAPSEERLYFWAAAIAIDLLAPLFRYWLPVLGSTAPSVWTISGEYMAERTGLFIIVVLGETIIVTGTAFGELEGNPTQVSAFLSAFASTVLMWLLYFAHDESRGRRFINASQNSAMVARSAYTWAPVVLVLGLVLTAVADELVLLHPSDNIGTEDQYIPTNVLILTASSVYLLGNLLFKRAIGRPWLVSHIAGILALAGLFAASNALSPLAMNWTSNAVLLAVIVWDYRTRSRNDSTSEDNRENSATID</sequence>
<organism evidence="2">
    <name type="scientific">uncultured Arthrobacter sp</name>
    <dbReference type="NCBI Taxonomy" id="114050"/>
    <lineage>
        <taxon>Bacteria</taxon>
        <taxon>Bacillati</taxon>
        <taxon>Actinomycetota</taxon>
        <taxon>Actinomycetes</taxon>
        <taxon>Micrococcales</taxon>
        <taxon>Micrococcaceae</taxon>
        <taxon>Arthrobacter</taxon>
        <taxon>environmental samples</taxon>
    </lineage>
</organism>
<feature type="transmembrane region" description="Helical" evidence="1">
    <location>
        <begin position="52"/>
        <end position="70"/>
    </location>
</feature>
<dbReference type="PANTHER" id="PTHR36840">
    <property type="entry name" value="BLL5714 PROTEIN"/>
    <property type="match status" value="1"/>
</dbReference>
<dbReference type="RefSeq" id="WP_294570756.1">
    <property type="nucleotide sequence ID" value="NZ_CADCTE010000200.1"/>
</dbReference>
<feature type="transmembrane region" description="Helical" evidence="1">
    <location>
        <begin position="347"/>
        <end position="366"/>
    </location>
</feature>
<feature type="transmembrane region" description="Helical" evidence="1">
    <location>
        <begin position="320"/>
        <end position="340"/>
    </location>
</feature>
<feature type="transmembrane region" description="Helical" evidence="1">
    <location>
        <begin position="144"/>
        <end position="164"/>
    </location>
</feature>
<feature type="transmembrane region" description="Helical" evidence="1">
    <location>
        <begin position="21"/>
        <end position="40"/>
    </location>
</feature>
<keyword evidence="1" id="KW-0472">Membrane</keyword>
<proteinExistence type="predicted"/>
<feature type="transmembrane region" description="Helical" evidence="1">
    <location>
        <begin position="243"/>
        <end position="261"/>
    </location>
</feature>
<keyword evidence="1" id="KW-0812">Transmembrane</keyword>
<dbReference type="EMBL" id="CADCTE010000200">
    <property type="protein sequence ID" value="CAA9278206.1"/>
    <property type="molecule type" value="Genomic_DNA"/>
</dbReference>
<evidence type="ECO:0008006" key="3">
    <source>
        <dbReference type="Google" id="ProtNLM"/>
    </source>
</evidence>
<feature type="transmembrane region" description="Helical" evidence="1">
    <location>
        <begin position="282"/>
        <end position="300"/>
    </location>
</feature>
<accession>A0A6J4JEC5</accession>
<keyword evidence="1" id="KW-1133">Transmembrane helix</keyword>
<dbReference type="InterPro" id="IPR010640">
    <property type="entry name" value="Low_temperature_requirement_A"/>
</dbReference>
<dbReference type="PANTHER" id="PTHR36840:SF1">
    <property type="entry name" value="BLL5714 PROTEIN"/>
    <property type="match status" value="1"/>
</dbReference>
<feature type="transmembrane region" description="Helical" evidence="1">
    <location>
        <begin position="170"/>
        <end position="190"/>
    </location>
</feature>
<feature type="transmembrane region" description="Helical" evidence="1">
    <location>
        <begin position="112"/>
        <end position="132"/>
    </location>
</feature>
<evidence type="ECO:0000313" key="2">
    <source>
        <dbReference type="EMBL" id="CAA9278206.1"/>
    </source>
</evidence>
<protein>
    <recommendedName>
        <fullName evidence="3">Low temperature requirement protein A</fullName>
    </recommendedName>
</protein>
<evidence type="ECO:0000256" key="1">
    <source>
        <dbReference type="SAM" id="Phobius"/>
    </source>
</evidence>